<evidence type="ECO:0000313" key="2">
    <source>
        <dbReference type="EMBL" id="KAK1684066.1"/>
    </source>
</evidence>
<keyword evidence="3" id="KW-1185">Reference proteome</keyword>
<dbReference type="PANTHER" id="PTHR45125">
    <property type="entry name" value="F21J9.4-RELATED"/>
    <property type="match status" value="1"/>
</dbReference>
<organism evidence="2 3">
    <name type="scientific">Lolium multiflorum</name>
    <name type="common">Italian ryegrass</name>
    <name type="synonym">Lolium perenne subsp. multiflorum</name>
    <dbReference type="NCBI Taxonomy" id="4521"/>
    <lineage>
        <taxon>Eukaryota</taxon>
        <taxon>Viridiplantae</taxon>
        <taxon>Streptophyta</taxon>
        <taxon>Embryophyta</taxon>
        <taxon>Tracheophyta</taxon>
        <taxon>Spermatophyta</taxon>
        <taxon>Magnoliopsida</taxon>
        <taxon>Liliopsida</taxon>
        <taxon>Poales</taxon>
        <taxon>Poaceae</taxon>
        <taxon>BOP clade</taxon>
        <taxon>Pooideae</taxon>
        <taxon>Poodae</taxon>
        <taxon>Poeae</taxon>
        <taxon>Poeae Chloroplast Group 2 (Poeae type)</taxon>
        <taxon>Loliodinae</taxon>
        <taxon>Loliinae</taxon>
        <taxon>Lolium</taxon>
    </lineage>
</organism>
<protein>
    <submittedName>
        <fullName evidence="2">Uncharacterized protein</fullName>
    </submittedName>
</protein>
<evidence type="ECO:0000256" key="1">
    <source>
        <dbReference type="SAM" id="MobiDB-lite"/>
    </source>
</evidence>
<feature type="compositionally biased region" description="Gly residues" evidence="1">
    <location>
        <begin position="453"/>
        <end position="464"/>
    </location>
</feature>
<evidence type="ECO:0000313" key="3">
    <source>
        <dbReference type="Proteomes" id="UP001231189"/>
    </source>
</evidence>
<feature type="compositionally biased region" description="Acidic residues" evidence="1">
    <location>
        <begin position="142"/>
        <end position="190"/>
    </location>
</feature>
<reference evidence="2" key="1">
    <citation type="submission" date="2023-07" db="EMBL/GenBank/DDBJ databases">
        <title>A chromosome-level genome assembly of Lolium multiflorum.</title>
        <authorList>
            <person name="Chen Y."/>
            <person name="Copetti D."/>
            <person name="Kolliker R."/>
            <person name="Studer B."/>
        </authorList>
    </citation>
    <scope>NUCLEOTIDE SEQUENCE</scope>
    <source>
        <strain evidence="2">02402/16</strain>
        <tissue evidence="2">Leaf</tissue>
    </source>
</reference>
<dbReference type="PANTHER" id="PTHR45125:SF48">
    <property type="entry name" value="MYB-LIKE DOMAIN-CONTAINING PROTEIN"/>
    <property type="match status" value="1"/>
</dbReference>
<proteinExistence type="predicted"/>
<feature type="region of interest" description="Disordered" evidence="1">
    <location>
        <begin position="102"/>
        <end position="204"/>
    </location>
</feature>
<sequence length="473" mass="52144">MSSCESEYIAVATAACQGVWLGRLLGDLLGTDPLVADLHVDNKSAIQLCKNPVFHDRSKHIEVHYHFIRNCIEDGTVTVQFVGTEDQLADVLTKALGDALPHGGFNPNNLYSPAYEQREPGPGADGDPFTGRRGPLEFDGAGAEEEGGSEDEEDDEEEEVEDEDDDEDEEGGEEEDEEGAGDNDLVEVDADGVKKKKKKASGTRGPKWTVLEDLCLCESWATMSHDSIIGTNQKYGKYWARIKAEFDERKLINNDYNKVTMKRSQKAMSTRWAIIQASVNSFHGYHHDLVMRADSGADVSQMFDRAMEVYRRNSDGHKSFALMHCYSKLKVNEKWRLTCLSLSKGKDTIDLDAPLVTSAWRPTGNKAAKAALADAASCEKTQASITKCLADVSSTFLSRDKKADERWAELLKRQEEKLELKKRRDDMLLRVDRGWDAGGAQQKPDLDDIGSGTDAGRGGPGSGSGSNRRARAG</sequence>
<comment type="caution">
    <text evidence="2">The sequence shown here is derived from an EMBL/GenBank/DDBJ whole genome shotgun (WGS) entry which is preliminary data.</text>
</comment>
<dbReference type="CDD" id="cd09272">
    <property type="entry name" value="RNase_HI_RT_Ty1"/>
    <property type="match status" value="1"/>
</dbReference>
<name>A0AAD8TK80_LOLMU</name>
<dbReference type="Proteomes" id="UP001231189">
    <property type="component" value="Unassembled WGS sequence"/>
</dbReference>
<dbReference type="EMBL" id="JAUUTY010000002">
    <property type="protein sequence ID" value="KAK1684066.1"/>
    <property type="molecule type" value="Genomic_DNA"/>
</dbReference>
<accession>A0AAD8TK80</accession>
<feature type="region of interest" description="Disordered" evidence="1">
    <location>
        <begin position="431"/>
        <end position="473"/>
    </location>
</feature>
<dbReference type="AlphaFoldDB" id="A0AAD8TK80"/>
<gene>
    <name evidence="2" type="ORF">QYE76_044914</name>
</gene>